<dbReference type="OrthoDB" id="265402at2"/>
<gene>
    <name evidence="1" type="ORF">K227x_64800</name>
</gene>
<dbReference type="Proteomes" id="UP000318538">
    <property type="component" value="Chromosome"/>
</dbReference>
<evidence type="ECO:0000313" key="1">
    <source>
        <dbReference type="EMBL" id="QDT08050.1"/>
    </source>
</evidence>
<keyword evidence="2" id="KW-1185">Reference proteome</keyword>
<name>A0A517NLN6_9BACT</name>
<evidence type="ECO:0000313" key="2">
    <source>
        <dbReference type="Proteomes" id="UP000318538"/>
    </source>
</evidence>
<sequence>MQRPSISMTCLWVSAVWFITGSLTTPVAHAIESVPPTGLKTGDPIGAFRVLKVGGALDDGVEPGADLCYRCRYGSSPMVLVFARKTGPKAVELVRKLDAAIESNESSRLRGLVTFLGDNATETRSAADQFLDQSQAKLVPIVVAEDLQHGPIGYRIDDQDDVTIVVAQDSQVVTTFQFAAAEIDPSMVLRAVAKMLRQ</sequence>
<dbReference type="KEGG" id="rlc:K227x_64800"/>
<dbReference type="RefSeq" id="WP_145176887.1">
    <property type="nucleotide sequence ID" value="NZ_CP036525.1"/>
</dbReference>
<reference evidence="1 2" key="1">
    <citation type="submission" date="2019-02" db="EMBL/GenBank/DDBJ databases">
        <title>Deep-cultivation of Planctomycetes and their phenomic and genomic characterization uncovers novel biology.</title>
        <authorList>
            <person name="Wiegand S."/>
            <person name="Jogler M."/>
            <person name="Boedeker C."/>
            <person name="Pinto D."/>
            <person name="Vollmers J."/>
            <person name="Rivas-Marin E."/>
            <person name="Kohn T."/>
            <person name="Peeters S.H."/>
            <person name="Heuer A."/>
            <person name="Rast P."/>
            <person name="Oberbeckmann S."/>
            <person name="Bunk B."/>
            <person name="Jeske O."/>
            <person name="Meyerdierks A."/>
            <person name="Storesund J.E."/>
            <person name="Kallscheuer N."/>
            <person name="Luecker S."/>
            <person name="Lage O.M."/>
            <person name="Pohl T."/>
            <person name="Merkel B.J."/>
            <person name="Hornburger P."/>
            <person name="Mueller R.-W."/>
            <person name="Bruemmer F."/>
            <person name="Labrenz M."/>
            <person name="Spormann A.M."/>
            <person name="Op den Camp H."/>
            <person name="Overmann J."/>
            <person name="Amann R."/>
            <person name="Jetten M.S.M."/>
            <person name="Mascher T."/>
            <person name="Medema M.H."/>
            <person name="Devos D.P."/>
            <person name="Kaster A.-K."/>
            <person name="Ovreas L."/>
            <person name="Rohde M."/>
            <person name="Galperin M.Y."/>
            <person name="Jogler C."/>
        </authorList>
    </citation>
    <scope>NUCLEOTIDE SEQUENCE [LARGE SCALE GENOMIC DNA]</scope>
    <source>
        <strain evidence="1 2">K22_7</strain>
    </source>
</reference>
<accession>A0A517NLN6</accession>
<organism evidence="1 2">
    <name type="scientific">Rubripirellula lacrimiformis</name>
    <dbReference type="NCBI Taxonomy" id="1930273"/>
    <lineage>
        <taxon>Bacteria</taxon>
        <taxon>Pseudomonadati</taxon>
        <taxon>Planctomycetota</taxon>
        <taxon>Planctomycetia</taxon>
        <taxon>Pirellulales</taxon>
        <taxon>Pirellulaceae</taxon>
        <taxon>Rubripirellula</taxon>
    </lineage>
</organism>
<dbReference type="EMBL" id="CP036525">
    <property type="protein sequence ID" value="QDT08050.1"/>
    <property type="molecule type" value="Genomic_DNA"/>
</dbReference>
<proteinExistence type="predicted"/>
<protein>
    <submittedName>
        <fullName evidence="1">Uncharacterized protein</fullName>
    </submittedName>
</protein>
<dbReference type="AlphaFoldDB" id="A0A517NLN6"/>